<feature type="transmembrane region" description="Helical" evidence="6">
    <location>
        <begin position="162"/>
        <end position="183"/>
    </location>
</feature>
<dbReference type="OrthoDB" id="5592477at2"/>
<dbReference type="EMBL" id="FOFS01000005">
    <property type="protein sequence ID" value="SEQ34193.1"/>
    <property type="molecule type" value="Genomic_DNA"/>
</dbReference>
<feature type="transmembrane region" description="Helical" evidence="6">
    <location>
        <begin position="189"/>
        <end position="208"/>
    </location>
</feature>
<evidence type="ECO:0000313" key="8">
    <source>
        <dbReference type="Proteomes" id="UP000199233"/>
    </source>
</evidence>
<dbReference type="Proteomes" id="UP000199233">
    <property type="component" value="Unassembled WGS sequence"/>
</dbReference>
<dbReference type="GO" id="GO:0016787">
    <property type="term" value="F:hydrolase activity"/>
    <property type="evidence" value="ECO:0007669"/>
    <property type="project" value="TreeGrafter"/>
</dbReference>
<dbReference type="PANTHER" id="PTHR31885">
    <property type="entry name" value="GH04784P"/>
    <property type="match status" value="1"/>
</dbReference>
<keyword evidence="4 6" id="KW-1133">Transmembrane helix</keyword>
<feature type="transmembrane region" description="Helical" evidence="6">
    <location>
        <begin position="78"/>
        <end position="97"/>
    </location>
</feature>
<feature type="transmembrane region" description="Helical" evidence="6">
    <location>
        <begin position="130"/>
        <end position="150"/>
    </location>
</feature>
<dbReference type="Pfam" id="PF07947">
    <property type="entry name" value="YhhN"/>
    <property type="match status" value="1"/>
</dbReference>
<organism evidence="7 8">
    <name type="scientific">Solimonas aquatica</name>
    <dbReference type="NCBI Taxonomy" id="489703"/>
    <lineage>
        <taxon>Bacteria</taxon>
        <taxon>Pseudomonadati</taxon>
        <taxon>Pseudomonadota</taxon>
        <taxon>Gammaproteobacteria</taxon>
        <taxon>Nevskiales</taxon>
        <taxon>Nevskiaceae</taxon>
        <taxon>Solimonas</taxon>
    </lineage>
</organism>
<dbReference type="GO" id="GO:0016020">
    <property type="term" value="C:membrane"/>
    <property type="evidence" value="ECO:0007669"/>
    <property type="project" value="UniProtKB-SubCell"/>
</dbReference>
<comment type="similarity">
    <text evidence="2">Belongs to the TMEM86 family.</text>
</comment>
<gene>
    <name evidence="7" type="ORF">SAMN04488038_105288</name>
</gene>
<evidence type="ECO:0000256" key="1">
    <source>
        <dbReference type="ARBA" id="ARBA00004141"/>
    </source>
</evidence>
<name>A0A1H9F9S1_9GAMM</name>
<keyword evidence="3 6" id="KW-0812">Transmembrane</keyword>
<dbReference type="RefSeq" id="WP_093284521.1">
    <property type="nucleotide sequence ID" value="NZ_FOFS01000005.1"/>
</dbReference>
<dbReference type="AlphaFoldDB" id="A0A1H9F9S1"/>
<keyword evidence="5 6" id="KW-0472">Membrane</keyword>
<evidence type="ECO:0000256" key="3">
    <source>
        <dbReference type="ARBA" id="ARBA00022692"/>
    </source>
</evidence>
<reference evidence="7 8" key="1">
    <citation type="submission" date="2016-10" db="EMBL/GenBank/DDBJ databases">
        <authorList>
            <person name="de Groot N.N."/>
        </authorList>
    </citation>
    <scope>NUCLEOTIDE SEQUENCE [LARGE SCALE GENOMIC DNA]</scope>
    <source>
        <strain evidence="7 8">DSM 25927</strain>
    </source>
</reference>
<evidence type="ECO:0000313" key="7">
    <source>
        <dbReference type="EMBL" id="SEQ34193.1"/>
    </source>
</evidence>
<evidence type="ECO:0000256" key="2">
    <source>
        <dbReference type="ARBA" id="ARBA00007375"/>
    </source>
</evidence>
<dbReference type="PANTHER" id="PTHR31885:SF6">
    <property type="entry name" value="GH04784P"/>
    <property type="match status" value="1"/>
</dbReference>
<dbReference type="InterPro" id="IPR012506">
    <property type="entry name" value="TMEM86B-like"/>
</dbReference>
<keyword evidence="8" id="KW-1185">Reference proteome</keyword>
<dbReference type="STRING" id="489703.SAMN04488038_105288"/>
<evidence type="ECO:0000256" key="5">
    <source>
        <dbReference type="ARBA" id="ARBA00023136"/>
    </source>
</evidence>
<evidence type="ECO:0000256" key="4">
    <source>
        <dbReference type="ARBA" id="ARBA00022989"/>
    </source>
</evidence>
<accession>A0A1H9F9S1</accession>
<protein>
    <submittedName>
        <fullName evidence="7">Uncharacterized membrane protein YhhN</fullName>
    </submittedName>
</protein>
<comment type="subcellular location">
    <subcellularLocation>
        <location evidence="1">Membrane</location>
        <topology evidence="1">Multi-pass membrane protein</topology>
    </subcellularLocation>
</comment>
<proteinExistence type="inferred from homology"/>
<feature type="transmembrane region" description="Helical" evidence="6">
    <location>
        <begin position="106"/>
        <end position="124"/>
    </location>
</feature>
<feature type="transmembrane region" description="Helical" evidence="6">
    <location>
        <begin position="31"/>
        <end position="48"/>
    </location>
</feature>
<evidence type="ECO:0000256" key="6">
    <source>
        <dbReference type="SAM" id="Phobius"/>
    </source>
</evidence>
<sequence>MLTILPAAIAVSALAAIIADWREQRPPLFKLLKPLTTLLIIALCASAPDSAYRNLLLAGLALSLIGDVALMYESDRAFVTGLSSFLLAHLLFVYAFIHELPLAMPAYGWAVVAYALVFAALLLPRAPAPLRIPVLVYGLVLCAMGLAALLRWQSVGNDNSAYALAGALLFLLSDSALGVRKFFGFYRGAQGLILSTYWAAIALIAGSAQSL</sequence>